<name>A0A6M3L959_9ZZZZ</name>
<protein>
    <submittedName>
        <fullName evidence="1">Uncharacterized protein</fullName>
    </submittedName>
</protein>
<dbReference type="AlphaFoldDB" id="A0A6M3L959"/>
<proteinExistence type="predicted"/>
<organism evidence="1">
    <name type="scientific">viral metagenome</name>
    <dbReference type="NCBI Taxonomy" id="1070528"/>
    <lineage>
        <taxon>unclassified sequences</taxon>
        <taxon>metagenomes</taxon>
        <taxon>organismal metagenomes</taxon>
    </lineage>
</organism>
<sequence>MSIDWKVTQMDHDNSARWVLEFDKESRVIALKSFNVDKMWGRKEQVGLIRAVIEELEGIKEGVTLKGHKVERRLQ</sequence>
<accession>A0A6M3L959</accession>
<dbReference type="EMBL" id="MT142950">
    <property type="protein sequence ID" value="QJA90949.1"/>
    <property type="molecule type" value="Genomic_DNA"/>
</dbReference>
<gene>
    <name evidence="1" type="ORF">MM415B03509_0002</name>
</gene>
<reference evidence="1" key="1">
    <citation type="submission" date="2020-03" db="EMBL/GenBank/DDBJ databases">
        <title>The deep terrestrial virosphere.</title>
        <authorList>
            <person name="Holmfeldt K."/>
            <person name="Nilsson E."/>
            <person name="Simone D."/>
            <person name="Lopez-Fernandez M."/>
            <person name="Wu X."/>
            <person name="de Brujin I."/>
            <person name="Lundin D."/>
            <person name="Andersson A."/>
            <person name="Bertilsson S."/>
            <person name="Dopson M."/>
        </authorList>
    </citation>
    <scope>NUCLEOTIDE SEQUENCE</scope>
    <source>
        <strain evidence="1">MM415B03509</strain>
    </source>
</reference>
<evidence type="ECO:0000313" key="1">
    <source>
        <dbReference type="EMBL" id="QJA90949.1"/>
    </source>
</evidence>